<evidence type="ECO:0000256" key="1">
    <source>
        <dbReference type="SAM" id="SignalP"/>
    </source>
</evidence>
<dbReference type="RefSeq" id="WP_150041272.1">
    <property type="nucleotide sequence ID" value="NZ_OW485601.1"/>
</dbReference>
<name>A0A5M6IU33_9PROT</name>
<dbReference type="InterPro" id="IPR037107">
    <property type="entry name" value="Put_OMP_sf"/>
</dbReference>
<feature type="signal peptide" evidence="1">
    <location>
        <begin position="1"/>
        <end position="27"/>
    </location>
</feature>
<dbReference type="EMBL" id="VWPK01000018">
    <property type="protein sequence ID" value="KAA5611731.1"/>
    <property type="molecule type" value="Genomic_DNA"/>
</dbReference>
<evidence type="ECO:0000313" key="3">
    <source>
        <dbReference type="Proteomes" id="UP000325255"/>
    </source>
</evidence>
<keyword evidence="3" id="KW-1185">Reference proteome</keyword>
<dbReference type="Gene3D" id="2.40.128.140">
    <property type="entry name" value="Outer membrane protein"/>
    <property type="match status" value="1"/>
</dbReference>
<keyword evidence="1" id="KW-0732">Signal</keyword>
<dbReference type="OrthoDB" id="9776275at2"/>
<reference evidence="2 3" key="1">
    <citation type="submission" date="2019-09" db="EMBL/GenBank/DDBJ databases">
        <title>Genome sequence of Rhodovastum atsumiense, a diverse member of the Acetobacteraceae family of non-sulfur purple photosynthetic bacteria.</title>
        <authorList>
            <person name="Meyer T."/>
            <person name="Kyndt J."/>
        </authorList>
    </citation>
    <scope>NUCLEOTIDE SEQUENCE [LARGE SCALE GENOMIC DNA]</scope>
    <source>
        <strain evidence="2 3">DSM 21279</strain>
    </source>
</reference>
<proteinExistence type="predicted"/>
<accession>A0A5M6IU33</accession>
<gene>
    <name evidence="2" type="ORF">F1189_13120</name>
</gene>
<feature type="chain" id="PRO_5024388901" evidence="1">
    <location>
        <begin position="28"/>
        <end position="336"/>
    </location>
</feature>
<organism evidence="2 3">
    <name type="scientific">Rhodovastum atsumiense</name>
    <dbReference type="NCBI Taxonomy" id="504468"/>
    <lineage>
        <taxon>Bacteria</taxon>
        <taxon>Pseudomonadati</taxon>
        <taxon>Pseudomonadota</taxon>
        <taxon>Alphaproteobacteria</taxon>
        <taxon>Acetobacterales</taxon>
        <taxon>Acetobacteraceae</taxon>
        <taxon>Rhodovastum</taxon>
    </lineage>
</organism>
<protein>
    <submittedName>
        <fullName evidence="2">Lipid A deacylase LpxR family protein</fullName>
    </submittedName>
</protein>
<sequence length="336" mass="35979">MTRPTRIAMAAAAAIGVGALTAPPTTAQQPGPDTAAIWTIQGENASITTATLSDRYYTNGLRLGWTSGEGGAPDFLERMGRTLWGDGRMRIGFDISQQIFTAKDNTSGYPPPGDRPFAGVLLGTLSLQHDDGEARSAFAVSAGVVGPSALGEQVQNGWHDLIGQNRVQGWDTQLHDEPVFQILSERTWRLPVTSLGAVDVDALPSLIAGAGTLRVYGQGGVTFRLGQGLDSDYGVSRLRPGLSGSDVFRPTRPLAWYVFLGADGQVVAHDITLNGNLWQDSRSVTLKPLVGEFQVGLAVMVSGVRLTYTQVFQTQEFKHQKGGLHQFGSLALNVRF</sequence>
<dbReference type="Pfam" id="PF09982">
    <property type="entry name" value="LpxR"/>
    <property type="match status" value="1"/>
</dbReference>
<evidence type="ECO:0000313" key="2">
    <source>
        <dbReference type="EMBL" id="KAA5611731.1"/>
    </source>
</evidence>
<dbReference type="AlphaFoldDB" id="A0A5M6IU33"/>
<comment type="caution">
    <text evidence="2">The sequence shown here is derived from an EMBL/GenBank/DDBJ whole genome shotgun (WGS) entry which is preliminary data.</text>
</comment>
<dbReference type="Proteomes" id="UP000325255">
    <property type="component" value="Unassembled WGS sequence"/>
</dbReference>
<dbReference type="InterPro" id="IPR018707">
    <property type="entry name" value="LpxR"/>
</dbReference>